<dbReference type="EMBL" id="CP016793">
    <property type="protein sequence ID" value="ANZ35283.1"/>
    <property type="molecule type" value="Genomic_DNA"/>
</dbReference>
<name>A0A1B2HC42_9PSEU</name>
<protein>
    <submittedName>
        <fullName evidence="3">Uncharacterized protein</fullName>
    </submittedName>
</protein>
<dbReference type="STRING" id="1586287.BBK82_03510"/>
<sequence>MGWLLIIFVIALWYAVTKSPARAWSAWQKRRVEKAEYKAHKSQLVTEALDSGQAPGLARAAAKAGAKAAVTVTSWEAVWIAFRDGWRENWARGKHRGETLRMGTAERHVEEEAQMWPNQAAFCEVHLARTAADFNNLWEAGMCAEEVDYEECPAGHLIPVFCKKNPCPEHLRIAHSEIVREAKEREAKELEAQADDSAEQGNSHQHQNSKENPDMIDTRTGGEVLTKEQYKTEIEAVIREATAELEDAQGDIKRAQEDVARVETMAASLVSAQIDTETVAATRKLVDTNPDRMRLARDRIAAAEGRKAAAEECLNKLNASAQNNFYAA</sequence>
<gene>
    <name evidence="3" type="ORF">BBK82_03510</name>
</gene>
<evidence type="ECO:0000256" key="2">
    <source>
        <dbReference type="SAM" id="MobiDB-lite"/>
    </source>
</evidence>
<evidence type="ECO:0000313" key="3">
    <source>
        <dbReference type="EMBL" id="ANZ35283.1"/>
    </source>
</evidence>
<feature type="compositionally biased region" description="Basic and acidic residues" evidence="2">
    <location>
        <begin position="208"/>
        <end position="217"/>
    </location>
</feature>
<dbReference type="KEGG" id="led:BBK82_03510"/>
<reference evidence="3 4" key="1">
    <citation type="submission" date="2016-07" db="EMBL/GenBank/DDBJ databases">
        <title>Complete genome sequence of the Lentzea guizhouensis DHS C013.</title>
        <authorList>
            <person name="Cao C."/>
        </authorList>
    </citation>
    <scope>NUCLEOTIDE SEQUENCE [LARGE SCALE GENOMIC DNA]</scope>
    <source>
        <strain evidence="3 4">DHS C013</strain>
    </source>
</reference>
<feature type="coiled-coil region" evidence="1">
    <location>
        <begin position="231"/>
        <end position="265"/>
    </location>
</feature>
<accession>A0A1B2HC42</accession>
<dbReference type="Proteomes" id="UP000093053">
    <property type="component" value="Chromosome"/>
</dbReference>
<feature type="region of interest" description="Disordered" evidence="2">
    <location>
        <begin position="183"/>
        <end position="218"/>
    </location>
</feature>
<proteinExistence type="predicted"/>
<organism evidence="3 4">
    <name type="scientific">Lentzea guizhouensis</name>
    <dbReference type="NCBI Taxonomy" id="1586287"/>
    <lineage>
        <taxon>Bacteria</taxon>
        <taxon>Bacillati</taxon>
        <taxon>Actinomycetota</taxon>
        <taxon>Actinomycetes</taxon>
        <taxon>Pseudonocardiales</taxon>
        <taxon>Pseudonocardiaceae</taxon>
        <taxon>Lentzea</taxon>
    </lineage>
</organism>
<dbReference type="AlphaFoldDB" id="A0A1B2HC42"/>
<evidence type="ECO:0000256" key="1">
    <source>
        <dbReference type="SAM" id="Coils"/>
    </source>
</evidence>
<evidence type="ECO:0000313" key="4">
    <source>
        <dbReference type="Proteomes" id="UP000093053"/>
    </source>
</evidence>
<keyword evidence="1" id="KW-0175">Coiled coil</keyword>
<keyword evidence="4" id="KW-1185">Reference proteome</keyword>